<gene>
    <name evidence="1" type="ORF">J2X04_000764</name>
</gene>
<evidence type="ECO:0000313" key="1">
    <source>
        <dbReference type="EMBL" id="MDR7098417.1"/>
    </source>
</evidence>
<sequence>MKHQIAIFRFTLGHGQSIGPTQLQALWASACQTPHVSVGRTHGARGSDKPTYSLYASQQLEDLPYVEQRLRQLLDQCKLRASLISLHTR</sequence>
<comment type="caution">
    <text evidence="1">The sequence shown here is derived from an EMBL/GenBank/DDBJ whole genome shotgun (WGS) entry which is preliminary data.</text>
</comment>
<organism evidence="1 2">
    <name type="scientific">Agrilutibacter niabensis</name>
    <dbReference type="NCBI Taxonomy" id="380628"/>
    <lineage>
        <taxon>Bacteria</taxon>
        <taxon>Pseudomonadati</taxon>
        <taxon>Pseudomonadota</taxon>
        <taxon>Gammaproteobacteria</taxon>
        <taxon>Lysobacterales</taxon>
        <taxon>Lysobacteraceae</taxon>
        <taxon>Agrilutibacter</taxon>
    </lineage>
</organism>
<accession>A0ABU1VLS2</accession>
<keyword evidence="2" id="KW-1185">Reference proteome</keyword>
<proteinExistence type="predicted"/>
<dbReference type="EMBL" id="JAVDVW010000001">
    <property type="protein sequence ID" value="MDR7098417.1"/>
    <property type="molecule type" value="Genomic_DNA"/>
</dbReference>
<name>A0ABU1VLS2_9GAMM</name>
<protein>
    <submittedName>
        <fullName evidence="1">Uncharacterized protein</fullName>
    </submittedName>
</protein>
<dbReference type="Proteomes" id="UP001267878">
    <property type="component" value="Unassembled WGS sequence"/>
</dbReference>
<dbReference type="PROSITE" id="PS51257">
    <property type="entry name" value="PROKAR_LIPOPROTEIN"/>
    <property type="match status" value="1"/>
</dbReference>
<dbReference type="RefSeq" id="WP_310052302.1">
    <property type="nucleotide sequence ID" value="NZ_JAVDVW010000001.1"/>
</dbReference>
<reference evidence="1 2" key="1">
    <citation type="submission" date="2023-07" db="EMBL/GenBank/DDBJ databases">
        <title>Sorghum-associated microbial communities from plants grown in Nebraska, USA.</title>
        <authorList>
            <person name="Schachtman D."/>
        </authorList>
    </citation>
    <scope>NUCLEOTIDE SEQUENCE [LARGE SCALE GENOMIC DNA]</scope>
    <source>
        <strain evidence="1 2">BE187</strain>
    </source>
</reference>
<evidence type="ECO:0000313" key="2">
    <source>
        <dbReference type="Proteomes" id="UP001267878"/>
    </source>
</evidence>